<name>A0ABQ5K2K3_9EUKA</name>
<feature type="region of interest" description="Disordered" evidence="1">
    <location>
        <begin position="407"/>
        <end position="445"/>
    </location>
</feature>
<evidence type="ECO:0000256" key="1">
    <source>
        <dbReference type="SAM" id="MobiDB-lite"/>
    </source>
</evidence>
<proteinExistence type="predicted"/>
<keyword evidence="3" id="KW-1185">Reference proteome</keyword>
<organism evidence="2 3">
    <name type="scientific">Aduncisulcus paluster</name>
    <dbReference type="NCBI Taxonomy" id="2918883"/>
    <lineage>
        <taxon>Eukaryota</taxon>
        <taxon>Metamonada</taxon>
        <taxon>Carpediemonas-like organisms</taxon>
        <taxon>Aduncisulcus</taxon>
    </lineage>
</organism>
<accession>A0ABQ5K2K3</accession>
<reference evidence="2" key="1">
    <citation type="submission" date="2022-03" db="EMBL/GenBank/DDBJ databases">
        <title>Draft genome sequence of Aduncisulcus paluster, a free-living microaerophilic Fornicata.</title>
        <authorList>
            <person name="Yuyama I."/>
            <person name="Kume K."/>
            <person name="Tamura T."/>
            <person name="Inagaki Y."/>
            <person name="Hashimoto T."/>
        </authorList>
    </citation>
    <scope>NUCLEOTIDE SEQUENCE</scope>
    <source>
        <strain evidence="2">NY0171</strain>
    </source>
</reference>
<evidence type="ECO:0000313" key="2">
    <source>
        <dbReference type="EMBL" id="GKT24678.1"/>
    </source>
</evidence>
<feature type="region of interest" description="Disordered" evidence="1">
    <location>
        <begin position="352"/>
        <end position="394"/>
    </location>
</feature>
<dbReference type="EMBL" id="BQXS01012537">
    <property type="protein sequence ID" value="GKT24678.1"/>
    <property type="molecule type" value="Genomic_DNA"/>
</dbReference>
<feature type="compositionally biased region" description="Low complexity" evidence="1">
    <location>
        <begin position="412"/>
        <end position="445"/>
    </location>
</feature>
<feature type="compositionally biased region" description="Low complexity" evidence="1">
    <location>
        <begin position="352"/>
        <end position="370"/>
    </location>
</feature>
<dbReference type="Proteomes" id="UP001057375">
    <property type="component" value="Unassembled WGS sequence"/>
</dbReference>
<protein>
    <submittedName>
        <fullName evidence="2">Uncharacterized protein</fullName>
    </submittedName>
</protein>
<gene>
    <name evidence="2" type="ORF">ADUPG1_012811</name>
</gene>
<sequence>MLVNVSKEYFNILSISPVLCNQRSSCLESPKQPRFHSVSFSNSLISSHNILELCNHTDSAPPVFVIFVLSFVYSISAKFSDNYFASKALSSILGRTMKSSQHESASYSGCISLLLGCVQIVSSVKKRKDVNTYICEELPKLCSSLKLFRASISYLLGVIEREAKCILPFSKSAAKQTIQRNLCTEEERNARIGALNLSCSAILFTFSLIPSVDGSIYVGFNALFKQSSVSKHQKSTTRHVNVPTSISSMGTHLLHSGSEIDSSFDSSGFIESIKAPNSTIQDNIVISETIHSRPSMVDQIKKLKQTNSLQSILHQYDSLKSHGKGKISIPSIHHSPSEKEEIAGMKAMIPLVSTPSSSSSSSSSSYVSTPECGTESEESEYSSDVYSHSDDSREQCTGEIDLDSFIDHQEPSDQSSPQVSPLSSSKQSPSCPTPTYSLSSSSHPPTSIYSGSGVMKKKASSLDVMILSIPRLTQQAVSLEMLMSCIVTLSGAANNISCPCSVSLISVILEVARCAAEVYAALYLCLNAWEKTGKLYSLSSSPILNESEGTASSTRSPQGMDVSLLCKLPVISIKHICEGVNLVFRRFQASRHRSLLTHEEISTRIAHVEKVCDRAGSLGRFEPLKEIFETIPHKYHLK</sequence>
<comment type="caution">
    <text evidence="2">The sequence shown here is derived from an EMBL/GenBank/DDBJ whole genome shotgun (WGS) entry which is preliminary data.</text>
</comment>
<evidence type="ECO:0000313" key="3">
    <source>
        <dbReference type="Proteomes" id="UP001057375"/>
    </source>
</evidence>